<reference evidence="7 8" key="1">
    <citation type="submission" date="2019-03" db="EMBL/GenBank/DDBJ databases">
        <title>Single cell metagenomics reveals metabolic interactions within the superorganism composed of flagellate Streblomastix strix and complex community of Bacteroidetes bacteria on its surface.</title>
        <authorList>
            <person name="Treitli S.C."/>
            <person name="Kolisko M."/>
            <person name="Husnik F."/>
            <person name="Keeling P."/>
            <person name="Hampl V."/>
        </authorList>
    </citation>
    <scope>NUCLEOTIDE SEQUENCE [LARGE SCALE GENOMIC DNA]</scope>
    <source>
        <strain evidence="7">St1</strain>
    </source>
</reference>
<feature type="repeat" description="TPR" evidence="4">
    <location>
        <begin position="94"/>
        <end position="127"/>
    </location>
</feature>
<evidence type="ECO:0000256" key="5">
    <source>
        <dbReference type="PROSITE-ProRule" id="PRU00473"/>
    </source>
</evidence>
<dbReference type="SUPFAM" id="SSF82171">
    <property type="entry name" value="DPP6 N-terminal domain-like"/>
    <property type="match status" value="1"/>
</dbReference>
<dbReference type="CDD" id="cd07185">
    <property type="entry name" value="OmpA_C-like"/>
    <property type="match status" value="1"/>
</dbReference>
<evidence type="ECO:0000259" key="6">
    <source>
        <dbReference type="PROSITE" id="PS51123"/>
    </source>
</evidence>
<keyword evidence="3" id="KW-0998">Cell outer membrane</keyword>
<evidence type="ECO:0000313" key="8">
    <source>
        <dbReference type="Proteomes" id="UP000324575"/>
    </source>
</evidence>
<evidence type="ECO:0000256" key="1">
    <source>
        <dbReference type="ARBA" id="ARBA00004442"/>
    </source>
</evidence>
<keyword evidence="2 5" id="KW-0472">Membrane</keyword>
<dbReference type="Proteomes" id="UP000324575">
    <property type="component" value="Unassembled WGS sequence"/>
</dbReference>
<dbReference type="Gene3D" id="1.25.40.10">
    <property type="entry name" value="Tetratricopeptide repeat domain"/>
    <property type="match status" value="1"/>
</dbReference>
<dbReference type="PROSITE" id="PS51257">
    <property type="entry name" value="PROKAR_LIPOPROTEIN"/>
    <property type="match status" value="1"/>
</dbReference>
<dbReference type="GO" id="GO:0009279">
    <property type="term" value="C:cell outer membrane"/>
    <property type="evidence" value="ECO:0007669"/>
    <property type="project" value="UniProtKB-SubCell"/>
</dbReference>
<dbReference type="InterPro" id="IPR019734">
    <property type="entry name" value="TPR_rpt"/>
</dbReference>
<feature type="domain" description="OmpA-like" evidence="6">
    <location>
        <begin position="507"/>
        <end position="651"/>
    </location>
</feature>
<dbReference type="Pfam" id="PF07676">
    <property type="entry name" value="PD40"/>
    <property type="match status" value="2"/>
</dbReference>
<name>A0A5M8P1W9_9BACT</name>
<dbReference type="Pfam" id="PF00691">
    <property type="entry name" value="OmpA"/>
    <property type="match status" value="1"/>
</dbReference>
<evidence type="ECO:0000256" key="4">
    <source>
        <dbReference type="PROSITE-ProRule" id="PRU00339"/>
    </source>
</evidence>
<evidence type="ECO:0000313" key="7">
    <source>
        <dbReference type="EMBL" id="KAA6302362.1"/>
    </source>
</evidence>
<protein>
    <submittedName>
        <fullName evidence="7">Outer membrane protein A</fullName>
    </submittedName>
</protein>
<dbReference type="PANTHER" id="PTHR30329">
    <property type="entry name" value="STATOR ELEMENT OF FLAGELLAR MOTOR COMPLEX"/>
    <property type="match status" value="1"/>
</dbReference>
<gene>
    <name evidence="7" type="ORF">EZS26_001475</name>
</gene>
<dbReference type="AlphaFoldDB" id="A0A5M8P1W9"/>
<dbReference type="InterPro" id="IPR006664">
    <property type="entry name" value="OMP_bac"/>
</dbReference>
<keyword evidence="4" id="KW-0802">TPR repeat</keyword>
<dbReference type="PRINTS" id="PR01021">
    <property type="entry name" value="OMPADOMAIN"/>
</dbReference>
<dbReference type="InterPro" id="IPR011990">
    <property type="entry name" value="TPR-like_helical_dom_sf"/>
</dbReference>
<comment type="subcellular location">
    <subcellularLocation>
        <location evidence="1">Cell outer membrane</location>
    </subcellularLocation>
</comment>
<dbReference type="PROSITE" id="PS50005">
    <property type="entry name" value="TPR"/>
    <property type="match status" value="1"/>
</dbReference>
<dbReference type="PROSITE" id="PS51123">
    <property type="entry name" value="OMPA_2"/>
    <property type="match status" value="1"/>
</dbReference>
<proteinExistence type="predicted"/>
<evidence type="ECO:0000256" key="2">
    <source>
        <dbReference type="ARBA" id="ARBA00023136"/>
    </source>
</evidence>
<dbReference type="InterPro" id="IPR008969">
    <property type="entry name" value="CarboxyPept-like_regulatory"/>
</dbReference>
<dbReference type="InterPro" id="IPR036737">
    <property type="entry name" value="OmpA-like_sf"/>
</dbReference>
<dbReference type="InterPro" id="IPR050330">
    <property type="entry name" value="Bact_OuterMem_StrucFunc"/>
</dbReference>
<comment type="caution">
    <text evidence="7">The sequence shown here is derived from an EMBL/GenBank/DDBJ whole genome shotgun (WGS) entry which is preliminary data.</text>
</comment>
<dbReference type="Gene3D" id="2.60.40.1120">
    <property type="entry name" value="Carboxypeptidase-like, regulatory domain"/>
    <property type="match status" value="1"/>
</dbReference>
<dbReference type="PANTHER" id="PTHR30329:SF21">
    <property type="entry name" value="LIPOPROTEIN YIAD-RELATED"/>
    <property type="match status" value="1"/>
</dbReference>
<accession>A0A5M8P1W9</accession>
<dbReference type="InterPro" id="IPR011659">
    <property type="entry name" value="WD40"/>
</dbReference>
<dbReference type="SUPFAM" id="SSF103088">
    <property type="entry name" value="OmpA-like"/>
    <property type="match status" value="1"/>
</dbReference>
<sequence length="655" mass="72940">MNWKYLFFLTILFPLLLLSCKSAKLSDAVAREERGEYFDAARIYRKVYGKTSPKKTFLRGSVAFHVGECYREVNHPARALSGYTNAIRYKYADSTAVLHQAQMLHKLGRYAEAIKAYQAFLQQSPDDVLAKNGLTGCESAQVWKQNPTRYAVRKMEEMSSREGEYAPMLGGADFDELYLSSSRKEALGDDKSPITGMKNNDFFVIKQNEKKQWQKPEHIASGINTVGDEGTASFSLDGSQLYYTACLNDSMSSHTAEIHVSSRSGAEWSAGSKVSVFKDSLSMAAHPAVGVDGYLYFVSDIQGGYGGKDIWRVPIDGIGTLFPENLGPDINTPGNEVFPYMRADSVLFFSSDGHPGMGGLDIFKAGFYQGQWRVENMKSPVNSMGDDFGITFAGRKESGFFSSNRNDGRGADHIYSFHLPGVSVAVEGWVLNRNEEDVDSAMVRIVGKDGTNQRIFVRSDATYYMEVKPGMDYVMMASAPGYLNQKQVLSVPDEGKSETYYIDFALPSISKPELVENIFYDFNKASLRPESKAALEILLVMLQDNPNVTIELSAHTDRVGSEEYNENLSQRRAQSVVDYLIKGGIEPERLTAKGYGKIRPTSVSKSVADKYDFLPLEQLLDAEFIATLEPVQQAVADQINRRTEFQVLSVTYGLR</sequence>
<dbReference type="Gene3D" id="3.30.1330.60">
    <property type="entry name" value="OmpA-like domain"/>
    <property type="match status" value="1"/>
</dbReference>
<dbReference type="Pfam" id="PF13432">
    <property type="entry name" value="TPR_16"/>
    <property type="match status" value="1"/>
</dbReference>
<dbReference type="InterPro" id="IPR006665">
    <property type="entry name" value="OmpA-like"/>
</dbReference>
<organism evidence="7 8">
    <name type="scientific">Candidatus Ordinivivax streblomastigis</name>
    <dbReference type="NCBI Taxonomy" id="2540710"/>
    <lineage>
        <taxon>Bacteria</taxon>
        <taxon>Pseudomonadati</taxon>
        <taxon>Bacteroidota</taxon>
        <taxon>Bacteroidia</taxon>
        <taxon>Bacteroidales</taxon>
        <taxon>Candidatus Ordinivivax</taxon>
    </lineage>
</organism>
<dbReference type="SUPFAM" id="SSF49464">
    <property type="entry name" value="Carboxypeptidase regulatory domain-like"/>
    <property type="match status" value="1"/>
</dbReference>
<evidence type="ECO:0000256" key="3">
    <source>
        <dbReference type="ARBA" id="ARBA00023237"/>
    </source>
</evidence>
<dbReference type="SUPFAM" id="SSF48452">
    <property type="entry name" value="TPR-like"/>
    <property type="match status" value="1"/>
</dbReference>
<dbReference type="EMBL" id="SNRX01000008">
    <property type="protein sequence ID" value="KAA6302362.1"/>
    <property type="molecule type" value="Genomic_DNA"/>
</dbReference>